<proteinExistence type="predicted"/>
<dbReference type="EMBL" id="JAODYH010000005">
    <property type="protein sequence ID" value="MCT9811475.1"/>
    <property type="molecule type" value="Genomic_DNA"/>
</dbReference>
<sequence length="77" mass="9162">MDAKTCRKTVEMWITGDWKPENEKLSTRCYQQLWRKVLNAYAALLSRCFYWIFKKFQRKGGAALALVTLVTWRQEQG</sequence>
<evidence type="ECO:0000313" key="1">
    <source>
        <dbReference type="EMBL" id="MCT9811475.1"/>
    </source>
</evidence>
<reference evidence="1 2" key="1">
    <citation type="submission" date="2022-09" db="EMBL/GenBank/DDBJ databases">
        <title>Draft genome of isolate Be4.</title>
        <authorList>
            <person name="Sanchez-Castro I."/>
            <person name="Martinez-Rodriguez P."/>
            <person name="Descostes M."/>
            <person name="Merroun M."/>
        </authorList>
    </citation>
    <scope>NUCLEOTIDE SEQUENCE [LARGE SCALE GENOMIC DNA]</scope>
    <source>
        <strain evidence="1 2">Be4</strain>
    </source>
</reference>
<keyword evidence="2" id="KW-1185">Reference proteome</keyword>
<name>A0ABT2PMJ8_9BURK</name>
<gene>
    <name evidence="1" type="ORF">N0K08_12570</name>
</gene>
<dbReference type="RefSeq" id="WP_261500720.1">
    <property type="nucleotide sequence ID" value="NZ_JAODYH010000005.1"/>
</dbReference>
<dbReference type="Proteomes" id="UP001525968">
    <property type="component" value="Unassembled WGS sequence"/>
</dbReference>
<accession>A0ABT2PMJ8</accession>
<organism evidence="1 2">
    <name type="scientific">Acidovorax bellezanensis</name>
    <dbReference type="NCBI Taxonomy" id="2976702"/>
    <lineage>
        <taxon>Bacteria</taxon>
        <taxon>Pseudomonadati</taxon>
        <taxon>Pseudomonadota</taxon>
        <taxon>Betaproteobacteria</taxon>
        <taxon>Burkholderiales</taxon>
        <taxon>Comamonadaceae</taxon>
        <taxon>Acidovorax</taxon>
    </lineage>
</organism>
<comment type="caution">
    <text evidence="1">The sequence shown here is derived from an EMBL/GenBank/DDBJ whole genome shotgun (WGS) entry which is preliminary data.</text>
</comment>
<protein>
    <submittedName>
        <fullName evidence="1">Uncharacterized protein</fullName>
    </submittedName>
</protein>
<evidence type="ECO:0000313" key="2">
    <source>
        <dbReference type="Proteomes" id="UP001525968"/>
    </source>
</evidence>